<dbReference type="GO" id="GO:0004540">
    <property type="term" value="F:RNA nuclease activity"/>
    <property type="evidence" value="ECO:0007669"/>
    <property type="project" value="InterPro"/>
</dbReference>
<proteinExistence type="predicted"/>
<organism evidence="1">
    <name type="scientific">hydrothermal vent metagenome</name>
    <dbReference type="NCBI Taxonomy" id="652676"/>
    <lineage>
        <taxon>unclassified sequences</taxon>
        <taxon>metagenomes</taxon>
        <taxon>ecological metagenomes</taxon>
    </lineage>
</organism>
<dbReference type="InterPro" id="IPR021679">
    <property type="entry name" value="Toxin_endonuclease_YhaV"/>
</dbReference>
<dbReference type="GO" id="GO:0110001">
    <property type="term" value="C:toxin-antitoxin complex"/>
    <property type="evidence" value="ECO:0007669"/>
    <property type="project" value="InterPro"/>
</dbReference>
<accession>A0A3B1AJJ6</accession>
<dbReference type="Pfam" id="PF11663">
    <property type="entry name" value="Toxin_YhaV"/>
    <property type="match status" value="1"/>
</dbReference>
<evidence type="ECO:0008006" key="2">
    <source>
        <dbReference type="Google" id="ProtNLM"/>
    </source>
</evidence>
<dbReference type="AlphaFoldDB" id="A0A3B1AJJ6"/>
<gene>
    <name evidence="1" type="ORF">MNBD_ALPHA03-2116</name>
</gene>
<name>A0A3B1AJJ6_9ZZZZ</name>
<sequence>MHPLFQAQISELVEKTIKAREKDPKGYGKKRHAKQLAAIRKLIFENIPADPANPEFRQGNTLGKKYKHWFRAKFFQQYRLFFRYHAATKIIVYVWVNDDKTKRAYGSKTDAYLVFKKMLENGNPPDNWKTLLKECEF</sequence>
<protein>
    <recommendedName>
        <fullName evidence="2">Toxin YhaV</fullName>
    </recommendedName>
</protein>
<reference evidence="1" key="1">
    <citation type="submission" date="2018-06" db="EMBL/GenBank/DDBJ databases">
        <authorList>
            <person name="Zhirakovskaya E."/>
        </authorList>
    </citation>
    <scope>NUCLEOTIDE SEQUENCE</scope>
</reference>
<evidence type="ECO:0000313" key="1">
    <source>
        <dbReference type="EMBL" id="VAX06096.1"/>
    </source>
</evidence>
<dbReference type="EMBL" id="UOFW01000153">
    <property type="protein sequence ID" value="VAX06096.1"/>
    <property type="molecule type" value="Genomic_DNA"/>
</dbReference>